<sequence>MKTFSCTIVFATLSGIVLALPMSNIRRQTGVSFPFWLSQVSPGLVPGVSSANGVNSGKISTFIPASGNTPQISVTPPSGGINVGGHGANAGHISTNIPPPANGESVVSVPPGASITVTGENGGVGYGGNQGNGGTITITNGHANGNEIVTTQPEDSSVVTESV</sequence>
<dbReference type="AlphaFoldDB" id="A0A409XZ92"/>
<reference evidence="2 3" key="1">
    <citation type="journal article" date="2018" name="Evol. Lett.">
        <title>Horizontal gene cluster transfer increased hallucinogenic mushroom diversity.</title>
        <authorList>
            <person name="Reynolds H.T."/>
            <person name="Vijayakumar V."/>
            <person name="Gluck-Thaler E."/>
            <person name="Korotkin H.B."/>
            <person name="Matheny P.B."/>
            <person name="Slot J.C."/>
        </authorList>
    </citation>
    <scope>NUCLEOTIDE SEQUENCE [LARGE SCALE GENOMIC DNA]</scope>
    <source>
        <strain evidence="2 3">2631</strain>
    </source>
</reference>
<comment type="caution">
    <text evidence="2">The sequence shown here is derived from an EMBL/GenBank/DDBJ whole genome shotgun (WGS) entry which is preliminary data.</text>
</comment>
<dbReference type="Proteomes" id="UP000283269">
    <property type="component" value="Unassembled WGS sequence"/>
</dbReference>
<dbReference type="EMBL" id="NHYD01000002">
    <property type="protein sequence ID" value="PPQ96039.1"/>
    <property type="molecule type" value="Genomic_DNA"/>
</dbReference>
<proteinExistence type="predicted"/>
<gene>
    <name evidence="2" type="ORF">CVT25_013902</name>
</gene>
<keyword evidence="3" id="KW-1185">Reference proteome</keyword>
<feature type="chain" id="PRO_5019179450" evidence="1">
    <location>
        <begin position="20"/>
        <end position="163"/>
    </location>
</feature>
<protein>
    <submittedName>
        <fullName evidence="2">Uncharacterized protein</fullName>
    </submittedName>
</protein>
<feature type="signal peptide" evidence="1">
    <location>
        <begin position="1"/>
        <end position="19"/>
    </location>
</feature>
<accession>A0A409XZ92</accession>
<name>A0A409XZ92_PSICY</name>
<keyword evidence="1" id="KW-0732">Signal</keyword>
<evidence type="ECO:0000256" key="1">
    <source>
        <dbReference type="SAM" id="SignalP"/>
    </source>
</evidence>
<organism evidence="2 3">
    <name type="scientific">Psilocybe cyanescens</name>
    <dbReference type="NCBI Taxonomy" id="93625"/>
    <lineage>
        <taxon>Eukaryota</taxon>
        <taxon>Fungi</taxon>
        <taxon>Dikarya</taxon>
        <taxon>Basidiomycota</taxon>
        <taxon>Agaricomycotina</taxon>
        <taxon>Agaricomycetes</taxon>
        <taxon>Agaricomycetidae</taxon>
        <taxon>Agaricales</taxon>
        <taxon>Agaricineae</taxon>
        <taxon>Strophariaceae</taxon>
        <taxon>Psilocybe</taxon>
    </lineage>
</organism>
<evidence type="ECO:0000313" key="3">
    <source>
        <dbReference type="Proteomes" id="UP000283269"/>
    </source>
</evidence>
<evidence type="ECO:0000313" key="2">
    <source>
        <dbReference type="EMBL" id="PPQ96039.1"/>
    </source>
</evidence>
<dbReference type="InParanoid" id="A0A409XZ92"/>